<evidence type="ECO:0000313" key="3">
    <source>
        <dbReference type="Proteomes" id="UP000789405"/>
    </source>
</evidence>
<proteinExistence type="predicted"/>
<keyword evidence="1" id="KW-0472">Membrane</keyword>
<accession>A0A9N9PE17</accession>
<evidence type="ECO:0000313" key="2">
    <source>
        <dbReference type="EMBL" id="CAG8816475.1"/>
    </source>
</evidence>
<dbReference type="Proteomes" id="UP000789405">
    <property type="component" value="Unassembled WGS sequence"/>
</dbReference>
<comment type="caution">
    <text evidence="2">The sequence shown here is derived from an EMBL/GenBank/DDBJ whole genome shotgun (WGS) entry which is preliminary data.</text>
</comment>
<name>A0A9N9PE17_9GLOM</name>
<gene>
    <name evidence="2" type="ORF">DERYTH_LOCUS26285</name>
</gene>
<keyword evidence="1" id="KW-1133">Transmembrane helix</keyword>
<feature type="transmembrane region" description="Helical" evidence="1">
    <location>
        <begin position="6"/>
        <end position="23"/>
    </location>
</feature>
<protein>
    <submittedName>
        <fullName evidence="2">26502_t:CDS:1</fullName>
    </submittedName>
</protein>
<feature type="non-terminal residue" evidence="2">
    <location>
        <position position="43"/>
    </location>
</feature>
<organism evidence="2 3">
    <name type="scientific">Dentiscutata erythropus</name>
    <dbReference type="NCBI Taxonomy" id="1348616"/>
    <lineage>
        <taxon>Eukaryota</taxon>
        <taxon>Fungi</taxon>
        <taxon>Fungi incertae sedis</taxon>
        <taxon>Mucoromycota</taxon>
        <taxon>Glomeromycotina</taxon>
        <taxon>Glomeromycetes</taxon>
        <taxon>Diversisporales</taxon>
        <taxon>Gigasporaceae</taxon>
        <taxon>Dentiscutata</taxon>
    </lineage>
</organism>
<keyword evidence="1" id="KW-0812">Transmembrane</keyword>
<dbReference type="EMBL" id="CAJVPY010053962">
    <property type="protein sequence ID" value="CAG8816475.1"/>
    <property type="molecule type" value="Genomic_DNA"/>
</dbReference>
<dbReference type="AlphaFoldDB" id="A0A9N9PE17"/>
<evidence type="ECO:0000256" key="1">
    <source>
        <dbReference type="SAM" id="Phobius"/>
    </source>
</evidence>
<keyword evidence="3" id="KW-1185">Reference proteome</keyword>
<reference evidence="2" key="1">
    <citation type="submission" date="2021-06" db="EMBL/GenBank/DDBJ databases">
        <authorList>
            <person name="Kallberg Y."/>
            <person name="Tangrot J."/>
            <person name="Rosling A."/>
        </authorList>
    </citation>
    <scope>NUCLEOTIDE SEQUENCE</scope>
    <source>
        <strain evidence="2">MA453B</strain>
    </source>
</reference>
<sequence length="43" mass="4716">MGNGCTTENIIIIVVQISVFYIWSQTGRKLYSDLGNSELASPP</sequence>